<dbReference type="InterPro" id="IPR025110">
    <property type="entry name" value="AMP-bd_C"/>
</dbReference>
<evidence type="ECO:0000313" key="6">
    <source>
        <dbReference type="Proteomes" id="UP001596074"/>
    </source>
</evidence>
<sequence>MRLGVPSVRSAPVTGQEAEVVEGGFWGLLEEAVRCRPDAVVLADDHGRSLTVAALAGEAERVAAGLRALGVGRGDVVSWQVPTTLEAAVLMAACARLGAVQNPIIPVFREREVGFIVRQVRARLVVVPETWRGFGHGEMARSLGPEVLVLDLDGPPGAALRLPGGDPGDLPGPPAGSGECRWIYYSSGTTADPKGVRHTDASVIASSNGPVDGLGLGPGDVYPIAWPLAHIGGVSMLASALRTGCRLVLFDAFDPAVTPERMAAHRPTILGSATPFFQAYVAAQRRHGGRPLFPALRACVGGGAATPEPVNREVAQVLGVAGVAGSWGLTEFPVATSERPSDPGVGSGVGRPMDGVRVRVVGGELRLKGPQCFLGYVDAALDAEVFDDEGWVRTGDVGSVDDEGRVRVEGRIKDVIIRNAENISAGEVEGVLLGCPGVADVAVVGEPHERTGERVCAVVVAAPGHQVTLSGLVEHCREQGLARFKCPERLEVVDELPRSPMGKVLKRALLT</sequence>
<comment type="caution">
    <text evidence="5">The sequence shown here is derived from an EMBL/GenBank/DDBJ whole genome shotgun (WGS) entry which is preliminary data.</text>
</comment>
<dbReference type="Gene3D" id="3.30.300.30">
    <property type="match status" value="1"/>
</dbReference>
<dbReference type="PANTHER" id="PTHR43201">
    <property type="entry name" value="ACYL-COA SYNTHETASE"/>
    <property type="match status" value="1"/>
</dbReference>
<evidence type="ECO:0000259" key="4">
    <source>
        <dbReference type="Pfam" id="PF13193"/>
    </source>
</evidence>
<proteinExistence type="inferred from homology"/>
<keyword evidence="2" id="KW-0436">Ligase</keyword>
<dbReference type="Pfam" id="PF13193">
    <property type="entry name" value="AMP-binding_C"/>
    <property type="match status" value="1"/>
</dbReference>
<dbReference type="Gene3D" id="3.40.50.12780">
    <property type="entry name" value="N-terminal domain of ligase-like"/>
    <property type="match status" value="1"/>
</dbReference>
<protein>
    <submittedName>
        <fullName evidence="5">Class I adenylate-forming enzyme family protein</fullName>
    </submittedName>
</protein>
<gene>
    <name evidence="5" type="ORF">ACFPZN_11785</name>
</gene>
<dbReference type="Proteomes" id="UP001596074">
    <property type="component" value="Unassembled WGS sequence"/>
</dbReference>
<feature type="domain" description="AMP-dependent synthetase/ligase" evidence="3">
    <location>
        <begin position="29"/>
        <end position="376"/>
    </location>
</feature>
<organism evidence="5 6">
    <name type="scientific">Actinomadura rugatobispora</name>
    <dbReference type="NCBI Taxonomy" id="1994"/>
    <lineage>
        <taxon>Bacteria</taxon>
        <taxon>Bacillati</taxon>
        <taxon>Actinomycetota</taxon>
        <taxon>Actinomycetes</taxon>
        <taxon>Streptosporangiales</taxon>
        <taxon>Thermomonosporaceae</taxon>
        <taxon>Actinomadura</taxon>
    </lineage>
</organism>
<dbReference type="Pfam" id="PF00501">
    <property type="entry name" value="AMP-binding"/>
    <property type="match status" value="1"/>
</dbReference>
<feature type="domain" description="AMP-binding enzyme C-terminal" evidence="4">
    <location>
        <begin position="427"/>
        <end position="503"/>
    </location>
</feature>
<reference evidence="6" key="1">
    <citation type="journal article" date="2019" name="Int. J. Syst. Evol. Microbiol.">
        <title>The Global Catalogue of Microorganisms (GCM) 10K type strain sequencing project: providing services to taxonomists for standard genome sequencing and annotation.</title>
        <authorList>
            <consortium name="The Broad Institute Genomics Platform"/>
            <consortium name="The Broad Institute Genome Sequencing Center for Infectious Disease"/>
            <person name="Wu L."/>
            <person name="Ma J."/>
        </authorList>
    </citation>
    <scope>NUCLEOTIDE SEQUENCE [LARGE SCALE GENOMIC DNA]</scope>
    <source>
        <strain evidence="6">KCTC 42087</strain>
    </source>
</reference>
<dbReference type="EMBL" id="JBHSON010000013">
    <property type="protein sequence ID" value="MFC5746292.1"/>
    <property type="molecule type" value="Genomic_DNA"/>
</dbReference>
<dbReference type="InterPro" id="IPR000873">
    <property type="entry name" value="AMP-dep_synth/lig_dom"/>
</dbReference>
<dbReference type="PANTHER" id="PTHR43201:SF5">
    <property type="entry name" value="MEDIUM-CHAIN ACYL-COA LIGASE ACSF2, MITOCHONDRIAL"/>
    <property type="match status" value="1"/>
</dbReference>
<evidence type="ECO:0000256" key="2">
    <source>
        <dbReference type="ARBA" id="ARBA00022598"/>
    </source>
</evidence>
<evidence type="ECO:0000256" key="1">
    <source>
        <dbReference type="ARBA" id="ARBA00006432"/>
    </source>
</evidence>
<name>A0ABW0ZV51_9ACTN</name>
<dbReference type="SUPFAM" id="SSF56801">
    <property type="entry name" value="Acetyl-CoA synthetase-like"/>
    <property type="match status" value="1"/>
</dbReference>
<dbReference type="InterPro" id="IPR045851">
    <property type="entry name" value="AMP-bd_C_sf"/>
</dbReference>
<accession>A0ABW0ZV51</accession>
<keyword evidence="6" id="KW-1185">Reference proteome</keyword>
<dbReference type="RefSeq" id="WP_378281915.1">
    <property type="nucleotide sequence ID" value="NZ_JBHSON010000013.1"/>
</dbReference>
<evidence type="ECO:0000313" key="5">
    <source>
        <dbReference type="EMBL" id="MFC5746292.1"/>
    </source>
</evidence>
<evidence type="ECO:0000259" key="3">
    <source>
        <dbReference type="Pfam" id="PF00501"/>
    </source>
</evidence>
<comment type="similarity">
    <text evidence="1">Belongs to the ATP-dependent AMP-binding enzyme family.</text>
</comment>
<dbReference type="InterPro" id="IPR042099">
    <property type="entry name" value="ANL_N_sf"/>
</dbReference>